<evidence type="ECO:0000256" key="3">
    <source>
        <dbReference type="ARBA" id="ARBA00022692"/>
    </source>
</evidence>
<comment type="caution">
    <text evidence="9">The sequence shown here is derived from an EMBL/GenBank/DDBJ whole genome shotgun (WGS) entry which is preliminary data.</text>
</comment>
<protein>
    <recommendedName>
        <fullName evidence="8">Amino acid permease/ SLC12A domain-containing protein</fullName>
    </recommendedName>
</protein>
<evidence type="ECO:0000259" key="8">
    <source>
        <dbReference type="Pfam" id="PF00324"/>
    </source>
</evidence>
<feature type="transmembrane region" description="Helical" evidence="7">
    <location>
        <begin position="24"/>
        <end position="45"/>
    </location>
</feature>
<feature type="domain" description="Amino acid permease/ SLC12A" evidence="8">
    <location>
        <begin position="23"/>
        <end position="106"/>
    </location>
</feature>
<dbReference type="Gene3D" id="1.20.1740.10">
    <property type="entry name" value="Amino acid/polyamine transporter I"/>
    <property type="match status" value="1"/>
</dbReference>
<keyword evidence="2" id="KW-0813">Transport</keyword>
<evidence type="ECO:0000256" key="7">
    <source>
        <dbReference type="SAM" id="Phobius"/>
    </source>
</evidence>
<keyword evidence="10" id="KW-1185">Reference proteome</keyword>
<keyword evidence="5 7" id="KW-1133">Transmembrane helix</keyword>
<reference evidence="10" key="1">
    <citation type="journal article" date="2019" name="Int. J. Syst. Evol. Microbiol.">
        <title>The Global Catalogue of Microorganisms (GCM) 10K type strain sequencing project: providing services to taxonomists for standard genome sequencing and annotation.</title>
        <authorList>
            <consortium name="The Broad Institute Genomics Platform"/>
            <consortium name="The Broad Institute Genome Sequencing Center for Infectious Disease"/>
            <person name="Wu L."/>
            <person name="Ma J."/>
        </authorList>
    </citation>
    <scope>NUCLEOTIDE SEQUENCE [LARGE SCALE GENOMIC DNA]</scope>
    <source>
        <strain evidence="10">JCM 3325</strain>
    </source>
</reference>
<keyword evidence="3 7" id="KW-0812">Transmembrane</keyword>
<organism evidence="9 10">
    <name type="scientific">Actinomadura vinacea</name>
    <dbReference type="NCBI Taxonomy" id="115336"/>
    <lineage>
        <taxon>Bacteria</taxon>
        <taxon>Bacillati</taxon>
        <taxon>Actinomycetota</taxon>
        <taxon>Actinomycetes</taxon>
        <taxon>Streptosporangiales</taxon>
        <taxon>Thermomonosporaceae</taxon>
        <taxon>Actinomadura</taxon>
    </lineage>
</organism>
<evidence type="ECO:0000256" key="5">
    <source>
        <dbReference type="ARBA" id="ARBA00022989"/>
    </source>
</evidence>
<accession>A0ABP5VN21</accession>
<dbReference type="RefSeq" id="WP_344587816.1">
    <property type="nucleotide sequence ID" value="NZ_BAAARW010000005.1"/>
</dbReference>
<keyword evidence="4" id="KW-0029">Amino-acid transport</keyword>
<evidence type="ECO:0000313" key="9">
    <source>
        <dbReference type="EMBL" id="GAA2407512.1"/>
    </source>
</evidence>
<sequence>MTPREEVATAQDTRLRRELRPRHLRMIALGGIIGASLFVGSGAVIHTVGPAAVLSYIIGGLLVVFVMRMLGEMAAAEPALGSFMEYARESLGGWAGFTVGWLYCTYARSWTDVKHRYSLAVDPAEKVELGRMLQSCM</sequence>
<dbReference type="EMBL" id="BAAARW010000005">
    <property type="protein sequence ID" value="GAA2407512.1"/>
    <property type="molecule type" value="Genomic_DNA"/>
</dbReference>
<evidence type="ECO:0000256" key="1">
    <source>
        <dbReference type="ARBA" id="ARBA00004141"/>
    </source>
</evidence>
<gene>
    <name evidence="9" type="ORF">GCM10010191_14810</name>
</gene>
<name>A0ABP5VN21_9ACTN</name>
<proteinExistence type="predicted"/>
<evidence type="ECO:0000256" key="4">
    <source>
        <dbReference type="ARBA" id="ARBA00022970"/>
    </source>
</evidence>
<dbReference type="InterPro" id="IPR004841">
    <property type="entry name" value="AA-permease/SLC12A_dom"/>
</dbReference>
<evidence type="ECO:0000256" key="6">
    <source>
        <dbReference type="ARBA" id="ARBA00023136"/>
    </source>
</evidence>
<dbReference type="Proteomes" id="UP001501231">
    <property type="component" value="Unassembled WGS sequence"/>
</dbReference>
<dbReference type="Pfam" id="PF00324">
    <property type="entry name" value="AA_permease"/>
    <property type="match status" value="1"/>
</dbReference>
<dbReference type="PANTHER" id="PTHR43495">
    <property type="entry name" value="GABA PERMEASE"/>
    <property type="match status" value="1"/>
</dbReference>
<comment type="subcellular location">
    <subcellularLocation>
        <location evidence="1">Membrane</location>
        <topology evidence="1">Multi-pass membrane protein</topology>
    </subcellularLocation>
</comment>
<dbReference type="PANTHER" id="PTHR43495:SF5">
    <property type="entry name" value="GAMMA-AMINOBUTYRIC ACID PERMEASE"/>
    <property type="match status" value="1"/>
</dbReference>
<evidence type="ECO:0000313" key="10">
    <source>
        <dbReference type="Proteomes" id="UP001501231"/>
    </source>
</evidence>
<evidence type="ECO:0000256" key="2">
    <source>
        <dbReference type="ARBA" id="ARBA00022448"/>
    </source>
</evidence>
<keyword evidence="6 7" id="KW-0472">Membrane</keyword>
<feature type="transmembrane region" description="Helical" evidence="7">
    <location>
        <begin position="51"/>
        <end position="70"/>
    </location>
</feature>